<dbReference type="STRING" id="331648.BST97_00410"/>
<dbReference type="EMBL" id="CP019344">
    <property type="protein sequence ID" value="ARN76588.1"/>
    <property type="molecule type" value="Genomic_DNA"/>
</dbReference>
<reference evidence="2 3" key="1">
    <citation type="submission" date="2016-11" db="EMBL/GenBank/DDBJ databases">
        <title>Trade-off between light-utilization and light-protection in marine flavobacteria.</title>
        <authorList>
            <person name="Kumagai Y."/>
        </authorList>
    </citation>
    <scope>NUCLEOTIDE SEQUENCE [LARGE SCALE GENOMIC DNA]</scope>
    <source>
        <strain evidence="2 3">JCM 13191</strain>
    </source>
</reference>
<dbReference type="AlphaFoldDB" id="A0A1W6MG58"/>
<name>A0A1W6MG58_9FLAO</name>
<evidence type="ECO:0000256" key="1">
    <source>
        <dbReference type="SAM" id="SignalP"/>
    </source>
</evidence>
<dbReference type="RefSeq" id="WP_085765389.1">
    <property type="nucleotide sequence ID" value="NZ_CP019344.1"/>
</dbReference>
<evidence type="ECO:0000313" key="3">
    <source>
        <dbReference type="Proteomes" id="UP000193431"/>
    </source>
</evidence>
<sequence length="185" mass="20018">MLRKSRILKFVLCFSTLFLIAGQCDDDDGGIPQADDDGGAVMENKFSIGADTYDLDEGFKGVATNFAPGGFSTFFTFTADGLTVENADYSGRGNFVALEFYTSTSVLGDGTYPIDNSENPNTVEVTYALDFDAANPFFPPQNVFNGTVDFERVDDENFIINVTGVDNDSGQTFRASYSGLVTTVQ</sequence>
<dbReference type="Proteomes" id="UP000193431">
    <property type="component" value="Chromosome"/>
</dbReference>
<feature type="chain" id="PRO_5010858755" description="DUF5017 domain-containing protein" evidence="1">
    <location>
        <begin position="22"/>
        <end position="185"/>
    </location>
</feature>
<keyword evidence="3" id="KW-1185">Reference proteome</keyword>
<protein>
    <recommendedName>
        <fullName evidence="4">DUF5017 domain-containing protein</fullName>
    </recommendedName>
</protein>
<gene>
    <name evidence="2" type="ORF">BST97_00410</name>
</gene>
<proteinExistence type="predicted"/>
<organism evidence="2 3">
    <name type="scientific">Nonlabens spongiae</name>
    <dbReference type="NCBI Taxonomy" id="331648"/>
    <lineage>
        <taxon>Bacteria</taxon>
        <taxon>Pseudomonadati</taxon>
        <taxon>Bacteroidota</taxon>
        <taxon>Flavobacteriia</taxon>
        <taxon>Flavobacteriales</taxon>
        <taxon>Flavobacteriaceae</taxon>
        <taxon>Nonlabens</taxon>
    </lineage>
</organism>
<keyword evidence="1" id="KW-0732">Signal</keyword>
<feature type="signal peptide" evidence="1">
    <location>
        <begin position="1"/>
        <end position="21"/>
    </location>
</feature>
<accession>A0A1W6MG58</accession>
<evidence type="ECO:0008006" key="4">
    <source>
        <dbReference type="Google" id="ProtNLM"/>
    </source>
</evidence>
<evidence type="ECO:0000313" key="2">
    <source>
        <dbReference type="EMBL" id="ARN76588.1"/>
    </source>
</evidence>